<dbReference type="OrthoDB" id="1683491at2"/>
<feature type="chain" id="PRO_5020584768" evidence="1">
    <location>
        <begin position="23"/>
        <end position="205"/>
    </location>
</feature>
<comment type="caution">
    <text evidence="2">The sequence shown here is derived from an EMBL/GenBank/DDBJ whole genome shotgun (WGS) entry which is preliminary data.</text>
</comment>
<feature type="signal peptide" evidence="1">
    <location>
        <begin position="1"/>
        <end position="22"/>
    </location>
</feature>
<evidence type="ECO:0000313" key="3">
    <source>
        <dbReference type="Proteomes" id="UP000295188"/>
    </source>
</evidence>
<sequence>MKKVLLLTSLLCVLLLSQVAFAADNSTLPSLLHKPVQKIGVVIIGSADVKTPDFLDAITDTLSPSKAEEKKYVLISGTEVQGKYQKYWADKSFLDEQPLTKDAALDFVKYSDYDKVLFILIKDPVVDKAERGLGLLWGEETVSRAAIEVKAYLADENSIIKTVDVSKEDNSATSDLRAKRSAFKKDMKEIASEAKPYFYKNPSEN</sequence>
<keyword evidence="1" id="KW-0732">Signal</keyword>
<dbReference type="AlphaFoldDB" id="A0A4V2URV2"/>
<dbReference type="RefSeq" id="WP_132549433.1">
    <property type="nucleotide sequence ID" value="NZ_SMAA01000008.1"/>
</dbReference>
<accession>A0A4V2URV2</accession>
<name>A0A4V2URV2_9FIRM</name>
<proteinExistence type="predicted"/>
<gene>
    <name evidence="2" type="ORF">EDC37_10871</name>
</gene>
<protein>
    <submittedName>
        <fullName evidence="2">Uncharacterized protein</fullName>
    </submittedName>
</protein>
<dbReference type="Proteomes" id="UP000295188">
    <property type="component" value="Unassembled WGS sequence"/>
</dbReference>
<evidence type="ECO:0000256" key="1">
    <source>
        <dbReference type="SAM" id="SignalP"/>
    </source>
</evidence>
<dbReference type="EMBL" id="SMAA01000008">
    <property type="protein sequence ID" value="TCS79012.1"/>
    <property type="molecule type" value="Genomic_DNA"/>
</dbReference>
<keyword evidence="3" id="KW-1185">Reference proteome</keyword>
<evidence type="ECO:0000313" key="2">
    <source>
        <dbReference type="EMBL" id="TCS79012.1"/>
    </source>
</evidence>
<reference evidence="2 3" key="1">
    <citation type="submission" date="2019-03" db="EMBL/GenBank/DDBJ databases">
        <title>Genomic Encyclopedia of Type Strains, Phase IV (KMG-IV): sequencing the most valuable type-strain genomes for metagenomic binning, comparative biology and taxonomic classification.</title>
        <authorList>
            <person name="Goeker M."/>
        </authorList>
    </citation>
    <scope>NUCLEOTIDE SEQUENCE [LARGE SCALE GENOMIC DNA]</scope>
    <source>
        <strain evidence="2 3">DSM 20467</strain>
    </source>
</reference>
<organism evidence="2 3">
    <name type="scientific">Pectinatus cerevisiiphilus</name>
    <dbReference type="NCBI Taxonomy" id="86956"/>
    <lineage>
        <taxon>Bacteria</taxon>
        <taxon>Bacillati</taxon>
        <taxon>Bacillota</taxon>
        <taxon>Negativicutes</taxon>
        <taxon>Selenomonadales</taxon>
        <taxon>Selenomonadaceae</taxon>
        <taxon>Pectinatus</taxon>
    </lineage>
</organism>